<dbReference type="Proteomes" id="UP000040841">
    <property type="component" value="Unassembled WGS sequence"/>
</dbReference>
<proteinExistence type="predicted"/>
<dbReference type="EMBL" id="CQBM01000004">
    <property type="protein sequence ID" value="CNI10959.1"/>
    <property type="molecule type" value="Genomic_DNA"/>
</dbReference>
<gene>
    <name evidence="1" type="ORF">ERS008502_02277</name>
</gene>
<comment type="caution">
    <text evidence="1">The sequence shown here is derived from an EMBL/GenBank/DDBJ whole genome shotgun (WGS) entry which is preliminary data.</text>
</comment>
<reference evidence="1 2" key="1">
    <citation type="submission" date="2015-03" db="EMBL/GenBank/DDBJ databases">
        <authorList>
            <consortium name="Pathogen Informatics"/>
            <person name="Murphy D."/>
        </authorList>
    </citation>
    <scope>NUCLEOTIDE SEQUENCE [LARGE SCALE GENOMIC DNA]</scope>
    <source>
        <strain evidence="1 2">FE82747</strain>
    </source>
</reference>
<evidence type="ECO:0000313" key="2">
    <source>
        <dbReference type="Proteomes" id="UP000040841"/>
    </source>
</evidence>
<protein>
    <submittedName>
        <fullName evidence="1">Phage immunity repressor protein</fullName>
    </submittedName>
</protein>
<dbReference type="NCBIfam" id="NF033153">
    <property type="entry name" value="phage_ICD_like"/>
    <property type="match status" value="1"/>
</dbReference>
<name>A0AA36LPR9_YERMO</name>
<accession>A0AA36LPR9</accession>
<organism evidence="1 2">
    <name type="scientific">Yersinia mollaretii</name>
    <dbReference type="NCBI Taxonomy" id="33060"/>
    <lineage>
        <taxon>Bacteria</taxon>
        <taxon>Pseudomonadati</taxon>
        <taxon>Pseudomonadota</taxon>
        <taxon>Gammaproteobacteria</taxon>
        <taxon>Enterobacterales</taxon>
        <taxon>Yersiniaceae</taxon>
        <taxon>Yersinia</taxon>
    </lineage>
</organism>
<dbReference type="AlphaFoldDB" id="A0AA36LPR9"/>
<evidence type="ECO:0000313" key="1">
    <source>
        <dbReference type="EMBL" id="CNI10959.1"/>
    </source>
</evidence>
<sequence length="287" mass="31612">MSQIIAISVISCQLKVSNTDAQNLNYETSVVPEASNLYQSPEYNGDYRSAKYLAQQTLLKNGNSPSLTKHEQYSGSGKEKGSTLNATLWDYSDGSALDFLRCSILSLRPQASSTHDEKLTVGLYSFSRSTLASIWSISSWGKRIPFVADLLFFALVAIKRSPLSVMTPYTNLERKKRVDVPQHLALMCPNTLLAHGVKKATPQSATNTSEASNHNVNEAYTMALQHSTQTRPKFQYLFLAVCRSDLNATPHRESITAHSEQDARRSLAGQFVLSFAGRIPAQGVCNA</sequence>